<dbReference type="AlphaFoldDB" id="A0A1I8FGT1"/>
<reference evidence="2" key="1">
    <citation type="submission" date="2016-11" db="UniProtKB">
        <authorList>
            <consortium name="WormBaseParasite"/>
        </authorList>
    </citation>
    <scope>IDENTIFICATION</scope>
</reference>
<accession>A0A1I8FGT1</accession>
<proteinExistence type="predicted"/>
<evidence type="ECO:0000313" key="1">
    <source>
        <dbReference type="Proteomes" id="UP000095280"/>
    </source>
</evidence>
<protein>
    <submittedName>
        <fullName evidence="2">LysR family transcriptional regulator</fullName>
    </submittedName>
</protein>
<name>A0A1I8FGT1_9PLAT</name>
<dbReference type="Proteomes" id="UP000095280">
    <property type="component" value="Unplaced"/>
</dbReference>
<evidence type="ECO:0000313" key="2">
    <source>
        <dbReference type="WBParaSite" id="maker-unitig_32454-snap-gene-0.1-mRNA-1"/>
    </source>
</evidence>
<sequence>MPPHPKLIQLALQLHGATQTAAASYSTVPYGP</sequence>
<dbReference type="WBParaSite" id="maker-unitig_32454-snap-gene-0.1-mRNA-1">
    <property type="protein sequence ID" value="maker-unitig_32454-snap-gene-0.1-mRNA-1"/>
    <property type="gene ID" value="maker-unitig_32454-snap-gene-0.1"/>
</dbReference>
<keyword evidence="1" id="KW-1185">Reference proteome</keyword>
<organism evidence="1 2">
    <name type="scientific">Macrostomum lignano</name>
    <dbReference type="NCBI Taxonomy" id="282301"/>
    <lineage>
        <taxon>Eukaryota</taxon>
        <taxon>Metazoa</taxon>
        <taxon>Spiralia</taxon>
        <taxon>Lophotrochozoa</taxon>
        <taxon>Platyhelminthes</taxon>
        <taxon>Rhabditophora</taxon>
        <taxon>Macrostomorpha</taxon>
        <taxon>Macrostomida</taxon>
        <taxon>Macrostomidae</taxon>
        <taxon>Macrostomum</taxon>
    </lineage>
</organism>